<dbReference type="InParanoid" id="T0Q5V1"/>
<proteinExistence type="inferred from homology"/>
<dbReference type="InterPro" id="IPR002306">
    <property type="entry name" value="Trp-tRNA-ligase"/>
</dbReference>
<evidence type="ECO:0000256" key="8">
    <source>
        <dbReference type="ARBA" id="ARBA00022741"/>
    </source>
</evidence>
<dbReference type="CDD" id="cd00806">
    <property type="entry name" value="TrpRS_core"/>
    <property type="match status" value="1"/>
</dbReference>
<feature type="region of interest" description="Disordered" evidence="15">
    <location>
        <begin position="44"/>
        <end position="122"/>
    </location>
</feature>
<evidence type="ECO:0000256" key="9">
    <source>
        <dbReference type="ARBA" id="ARBA00022840"/>
    </source>
</evidence>
<dbReference type="SUPFAM" id="SSF47060">
    <property type="entry name" value="S15/NS1 RNA-binding domain"/>
    <property type="match status" value="1"/>
</dbReference>
<dbReference type="Gene3D" id="3.40.50.620">
    <property type="entry name" value="HUPs"/>
    <property type="match status" value="1"/>
</dbReference>
<evidence type="ECO:0000256" key="14">
    <source>
        <dbReference type="RuleBase" id="RU363036"/>
    </source>
</evidence>
<evidence type="ECO:0000313" key="17">
    <source>
        <dbReference type="EMBL" id="EQC28820.1"/>
    </source>
</evidence>
<keyword evidence="5" id="KW-0963">Cytoplasm</keyword>
<comment type="subcellular location">
    <subcellularLocation>
        <location evidence="1">Cytoplasm</location>
    </subcellularLocation>
</comment>
<feature type="compositionally biased region" description="Basic and acidic residues" evidence="15">
    <location>
        <begin position="83"/>
        <end position="96"/>
    </location>
</feature>
<evidence type="ECO:0000256" key="12">
    <source>
        <dbReference type="ARBA" id="ARBA00030268"/>
    </source>
</evidence>
<evidence type="ECO:0000256" key="13">
    <source>
        <dbReference type="ARBA" id="ARBA00049929"/>
    </source>
</evidence>
<dbReference type="InterPro" id="IPR009068">
    <property type="entry name" value="uS15_NS1_RNA-bd_sf"/>
</dbReference>
<reference evidence="17 18" key="1">
    <citation type="submission" date="2012-04" db="EMBL/GenBank/DDBJ databases">
        <title>The Genome Sequence of Saprolegnia declina VS20.</title>
        <authorList>
            <consortium name="The Broad Institute Genome Sequencing Platform"/>
            <person name="Russ C."/>
            <person name="Nusbaum C."/>
            <person name="Tyler B."/>
            <person name="van West P."/>
            <person name="Dieguez-Uribeondo J."/>
            <person name="de Bruijn I."/>
            <person name="Tripathy S."/>
            <person name="Jiang R."/>
            <person name="Young S.K."/>
            <person name="Zeng Q."/>
            <person name="Gargeya S."/>
            <person name="Fitzgerald M."/>
            <person name="Haas B."/>
            <person name="Abouelleil A."/>
            <person name="Alvarado L."/>
            <person name="Arachchi H.M."/>
            <person name="Berlin A."/>
            <person name="Chapman S.B."/>
            <person name="Goldberg J."/>
            <person name="Griggs A."/>
            <person name="Gujja S."/>
            <person name="Hansen M."/>
            <person name="Howarth C."/>
            <person name="Imamovic A."/>
            <person name="Larimer J."/>
            <person name="McCowen C."/>
            <person name="Montmayeur A."/>
            <person name="Murphy C."/>
            <person name="Neiman D."/>
            <person name="Pearson M."/>
            <person name="Priest M."/>
            <person name="Roberts A."/>
            <person name="Saif S."/>
            <person name="Shea T."/>
            <person name="Sisk P."/>
            <person name="Sykes S."/>
            <person name="Wortman J."/>
            <person name="Nusbaum C."/>
            <person name="Birren B."/>
        </authorList>
    </citation>
    <scope>NUCLEOTIDE SEQUENCE [LARGE SCALE GENOMIC DNA]</scope>
    <source>
        <strain evidence="17 18">VS20</strain>
    </source>
</reference>
<sequence>MDVDSIVAAIVAKGNEVRDLKAKKEDFKGQVADLVTLKKQYKDLTGNDYQPPAAPKAPKAEAPQAENAAEGGKSKSQLKKEKKLAEKAAQPKDTKPKAAKAAKPAKPSVTGRPTEASAAPVDTDLLLRQAKYAHYTAINGDANAQKVTPWDVEAEGGVDYDKLIDTFGTSQLTQDLVARIEKLTGVRAHRYLRRGYFFSHRELHEILDHYEKGNKFYLYTGRGPSSGSLHMGHLIPFTFTAWLQKVFDVPLVIQLTDDEKYLFKEQTLAESDFMANENAKDIIACGFDPTKTFIFKNSDYIGTLYPEVLKIQKCVTYNQVRGIFGFTGSDNIGKSSFPAIQAAPSFPQCFPVPFGGRTDLRCLIPCAIDQDPYFRMTRDVAPRIGYAKPALILSKFFPALEGATTKMSSSGPSPTIFVSDSAADVADKIRRYAFSGGGETKADHEKYGANLDVDIPYQYLTFLLENDAELAVIAKEYGEGRMMSGQVKDKLIEIIVASNADFQAKRAAITDEQVRHFMTVRPLAF</sequence>
<protein>
    <recommendedName>
        <fullName evidence="4">Tryptophan--tRNA ligase, cytoplasmic</fullName>
        <ecNumber evidence="3">6.1.1.2</ecNumber>
    </recommendedName>
    <alternativeName>
        <fullName evidence="12">Tryptophanyl-tRNA synthetase</fullName>
    </alternativeName>
</protein>
<organism evidence="17 18">
    <name type="scientific">Saprolegnia diclina (strain VS20)</name>
    <dbReference type="NCBI Taxonomy" id="1156394"/>
    <lineage>
        <taxon>Eukaryota</taxon>
        <taxon>Sar</taxon>
        <taxon>Stramenopiles</taxon>
        <taxon>Oomycota</taxon>
        <taxon>Saprolegniomycetes</taxon>
        <taxon>Saprolegniales</taxon>
        <taxon>Saprolegniaceae</taxon>
        <taxon>Saprolegnia</taxon>
    </lineage>
</organism>
<evidence type="ECO:0000256" key="4">
    <source>
        <dbReference type="ARBA" id="ARBA00013782"/>
    </source>
</evidence>
<evidence type="ECO:0000256" key="6">
    <source>
        <dbReference type="ARBA" id="ARBA00022553"/>
    </source>
</evidence>
<dbReference type="NCBIfam" id="TIGR00233">
    <property type="entry name" value="trpS"/>
    <property type="match status" value="1"/>
</dbReference>
<dbReference type="EMBL" id="JH767191">
    <property type="protein sequence ID" value="EQC28820.1"/>
    <property type="molecule type" value="Genomic_DNA"/>
</dbReference>
<keyword evidence="6" id="KW-0597">Phosphoprotein</keyword>
<keyword evidence="10 14" id="KW-0648">Protein biosynthesis</keyword>
<evidence type="ECO:0000256" key="1">
    <source>
        <dbReference type="ARBA" id="ARBA00004496"/>
    </source>
</evidence>
<evidence type="ECO:0000259" key="16">
    <source>
        <dbReference type="PROSITE" id="PS51185"/>
    </source>
</evidence>
<dbReference type="FunFam" id="1.10.240.10:FF:000007">
    <property type="entry name" value="Tryptophan--tRNA ligase"/>
    <property type="match status" value="1"/>
</dbReference>
<comment type="catalytic activity">
    <reaction evidence="13">
        <text>tRNA(Trp) + L-tryptophan + ATP = L-tryptophyl-tRNA(Trp) + AMP + diphosphate + H(+)</text>
        <dbReference type="Rhea" id="RHEA:24080"/>
        <dbReference type="Rhea" id="RHEA-COMP:9671"/>
        <dbReference type="Rhea" id="RHEA-COMP:9705"/>
        <dbReference type="ChEBI" id="CHEBI:15378"/>
        <dbReference type="ChEBI" id="CHEBI:30616"/>
        <dbReference type="ChEBI" id="CHEBI:33019"/>
        <dbReference type="ChEBI" id="CHEBI:57912"/>
        <dbReference type="ChEBI" id="CHEBI:78442"/>
        <dbReference type="ChEBI" id="CHEBI:78535"/>
        <dbReference type="ChEBI" id="CHEBI:456215"/>
        <dbReference type="EC" id="6.1.1.2"/>
    </reaction>
</comment>
<keyword evidence="9 14" id="KW-0067">ATP-binding</keyword>
<keyword evidence="18" id="KW-1185">Reference proteome</keyword>
<dbReference type="STRING" id="1156394.T0Q5V1"/>
<evidence type="ECO:0000256" key="10">
    <source>
        <dbReference type="ARBA" id="ARBA00022917"/>
    </source>
</evidence>
<dbReference type="eggNOG" id="KOG2145">
    <property type="taxonomic scope" value="Eukaryota"/>
</dbReference>
<name>T0Q5V1_SAPDV</name>
<dbReference type="InterPro" id="IPR000738">
    <property type="entry name" value="WHEP-TRS_dom"/>
</dbReference>
<evidence type="ECO:0000256" key="15">
    <source>
        <dbReference type="SAM" id="MobiDB-lite"/>
    </source>
</evidence>
<dbReference type="SMART" id="SM00991">
    <property type="entry name" value="WHEP-TRS"/>
    <property type="match status" value="1"/>
</dbReference>
<dbReference type="PROSITE" id="PS51185">
    <property type="entry name" value="WHEP_TRS_2"/>
    <property type="match status" value="1"/>
</dbReference>
<keyword evidence="8 14" id="KW-0547">Nucleotide-binding</keyword>
<evidence type="ECO:0000313" key="18">
    <source>
        <dbReference type="Proteomes" id="UP000030762"/>
    </source>
</evidence>
<dbReference type="VEuPathDB" id="FungiDB:SDRG_13501"/>
<dbReference type="SUPFAM" id="SSF52374">
    <property type="entry name" value="Nucleotidylyl transferase"/>
    <property type="match status" value="1"/>
</dbReference>
<dbReference type="AlphaFoldDB" id="T0Q5V1"/>
<dbReference type="OrthoDB" id="10261385at2759"/>
<dbReference type="OMA" id="SIYHRFM"/>
<dbReference type="FunFam" id="3.40.50.620:FF:000033">
    <property type="entry name" value="tryptophan--tRNA ligase, cytoplasmic"/>
    <property type="match status" value="1"/>
</dbReference>
<evidence type="ECO:0000256" key="11">
    <source>
        <dbReference type="ARBA" id="ARBA00023146"/>
    </source>
</evidence>
<dbReference type="PRINTS" id="PR01039">
    <property type="entry name" value="TRNASYNTHTRP"/>
</dbReference>
<dbReference type="Pfam" id="PF00458">
    <property type="entry name" value="WHEP-TRS"/>
    <property type="match status" value="1"/>
</dbReference>
<dbReference type="GO" id="GO:0005524">
    <property type="term" value="F:ATP binding"/>
    <property type="evidence" value="ECO:0007669"/>
    <property type="project" value="UniProtKB-KW"/>
</dbReference>
<evidence type="ECO:0000256" key="3">
    <source>
        <dbReference type="ARBA" id="ARBA00013161"/>
    </source>
</evidence>
<feature type="compositionally biased region" description="Low complexity" evidence="15">
    <location>
        <begin position="56"/>
        <end position="69"/>
    </location>
</feature>
<keyword evidence="11 14" id="KW-0030">Aminoacyl-tRNA synthetase</keyword>
<keyword evidence="7 14" id="KW-0436">Ligase</keyword>
<dbReference type="GO" id="GO:0005737">
    <property type="term" value="C:cytoplasm"/>
    <property type="evidence" value="ECO:0007669"/>
    <property type="project" value="UniProtKB-SubCell"/>
</dbReference>
<dbReference type="GeneID" id="19954228"/>
<evidence type="ECO:0000256" key="7">
    <source>
        <dbReference type="ARBA" id="ARBA00022598"/>
    </source>
</evidence>
<dbReference type="Pfam" id="PF00579">
    <property type="entry name" value="tRNA-synt_1b"/>
    <property type="match status" value="1"/>
</dbReference>
<dbReference type="RefSeq" id="XP_008617815.1">
    <property type="nucleotide sequence ID" value="XM_008619593.1"/>
</dbReference>
<gene>
    <name evidence="17" type="ORF">SDRG_13501</name>
</gene>
<dbReference type="PANTHER" id="PTHR10055:SF1">
    <property type="entry name" value="TRYPTOPHAN--TRNA LIGASE, CYTOPLASMIC"/>
    <property type="match status" value="1"/>
</dbReference>
<evidence type="ECO:0000256" key="2">
    <source>
        <dbReference type="ARBA" id="ARBA00005594"/>
    </source>
</evidence>
<dbReference type="InterPro" id="IPR002305">
    <property type="entry name" value="aa-tRNA-synth_Ic"/>
</dbReference>
<dbReference type="InterPro" id="IPR001412">
    <property type="entry name" value="aa-tRNA-synth_I_CS"/>
</dbReference>
<dbReference type="Gene3D" id="1.10.287.10">
    <property type="entry name" value="S15/NS1, RNA-binding"/>
    <property type="match status" value="1"/>
</dbReference>
<dbReference type="Gene3D" id="1.10.240.10">
    <property type="entry name" value="Tyrosyl-Transfer RNA Synthetase"/>
    <property type="match status" value="1"/>
</dbReference>
<feature type="domain" description="WHEP-TRS" evidence="16">
    <location>
        <begin position="2"/>
        <end position="55"/>
    </location>
</feature>
<dbReference type="GO" id="GO:0004830">
    <property type="term" value="F:tryptophan-tRNA ligase activity"/>
    <property type="evidence" value="ECO:0007669"/>
    <property type="project" value="UniProtKB-EC"/>
</dbReference>
<evidence type="ECO:0000256" key="5">
    <source>
        <dbReference type="ARBA" id="ARBA00022490"/>
    </source>
</evidence>
<dbReference type="EC" id="6.1.1.2" evidence="3"/>
<dbReference type="PANTHER" id="PTHR10055">
    <property type="entry name" value="TRYPTOPHANYL-TRNA SYNTHETASE"/>
    <property type="match status" value="1"/>
</dbReference>
<accession>T0Q5V1</accession>
<dbReference type="Proteomes" id="UP000030762">
    <property type="component" value="Unassembled WGS sequence"/>
</dbReference>
<dbReference type="InterPro" id="IPR014729">
    <property type="entry name" value="Rossmann-like_a/b/a_fold"/>
</dbReference>
<dbReference type="FunCoup" id="T0Q5V1">
    <property type="interactions" value="512"/>
</dbReference>
<comment type="similarity">
    <text evidence="2 14">Belongs to the class-I aminoacyl-tRNA synthetase family.</text>
</comment>
<dbReference type="PROSITE" id="PS00178">
    <property type="entry name" value="AA_TRNA_LIGASE_I"/>
    <property type="match status" value="1"/>
</dbReference>
<dbReference type="GO" id="GO:0006436">
    <property type="term" value="P:tryptophanyl-tRNA aminoacylation"/>
    <property type="evidence" value="ECO:0007669"/>
    <property type="project" value="InterPro"/>
</dbReference>